<dbReference type="RefSeq" id="WP_118212795.1">
    <property type="nucleotide sequence ID" value="NZ_CAJMJQ010000007.1"/>
</dbReference>
<feature type="transmembrane region" description="Helical" evidence="1">
    <location>
        <begin position="297"/>
        <end position="322"/>
    </location>
</feature>
<sequence>MSKDQFNECDVVQDLLPLYYDNACSPASKKMVEQHLMTCEKCKKTYEALKNTTIDTVMKNESEGILERHAKKERNMAYKAGIVIALLLMVPVVITFIVSMSSGGGLGVFAVLTASMLLVASLSVVPLLSTQRRITKSILASVTALLLIFFFVDRMNGGGEFILWTIPTIFGLSVVFFPLVIRNITLPPILSDKKALITLAWDTLWLFLTIFEVCNHSGDREGMRAGYIAAFILMAGVWLVFWVARYLPVNGWIKAGTILIISCIWMAFTNDVYVYFAEHKKQLTILSTNFSDWTNHICVNANVCTLILIFGGIAGGGLLVYGKINRKRKCLK</sequence>
<evidence type="ECO:0000313" key="3">
    <source>
        <dbReference type="EMBL" id="RHF61160.1"/>
    </source>
</evidence>
<feature type="transmembrane region" description="Helical" evidence="1">
    <location>
        <begin position="256"/>
        <end position="277"/>
    </location>
</feature>
<evidence type="ECO:0000256" key="1">
    <source>
        <dbReference type="SAM" id="Phobius"/>
    </source>
</evidence>
<reference evidence="5 6" key="1">
    <citation type="submission" date="2018-08" db="EMBL/GenBank/DDBJ databases">
        <title>A genome reference for cultivated species of the human gut microbiota.</title>
        <authorList>
            <person name="Zou Y."/>
            <person name="Xue W."/>
            <person name="Luo G."/>
        </authorList>
    </citation>
    <scope>NUCLEOTIDE SEQUENCE [LARGE SCALE GENOMIC DNA]</scope>
    <source>
        <strain evidence="4 6">AM09-9</strain>
        <strain evidence="3 5">AM25-1LB</strain>
    </source>
</reference>
<dbReference type="Proteomes" id="UP000285832">
    <property type="component" value="Unassembled WGS sequence"/>
</dbReference>
<protein>
    <submittedName>
        <fullName evidence="4">Zf-HC2 domain-containing protein</fullName>
    </submittedName>
</protein>
<keyword evidence="1" id="KW-0812">Transmembrane</keyword>
<feature type="domain" description="Putative zinc-finger" evidence="2">
    <location>
        <begin position="9"/>
        <end position="42"/>
    </location>
</feature>
<keyword evidence="1" id="KW-0472">Membrane</keyword>
<feature type="transmembrane region" description="Helical" evidence="1">
    <location>
        <begin position="104"/>
        <end position="125"/>
    </location>
</feature>
<dbReference type="InterPro" id="IPR027383">
    <property type="entry name" value="Znf_put"/>
</dbReference>
<dbReference type="EMBL" id="QRHG01000013">
    <property type="protein sequence ID" value="RHF61160.1"/>
    <property type="molecule type" value="Genomic_DNA"/>
</dbReference>
<comment type="caution">
    <text evidence="4">The sequence shown here is derived from an EMBL/GenBank/DDBJ whole genome shotgun (WGS) entry which is preliminary data.</text>
</comment>
<organism evidence="4 6">
    <name type="scientific">[Ruminococcus] lactaris</name>
    <dbReference type="NCBI Taxonomy" id="46228"/>
    <lineage>
        <taxon>Bacteria</taxon>
        <taxon>Bacillati</taxon>
        <taxon>Bacillota</taxon>
        <taxon>Clostridia</taxon>
        <taxon>Lachnospirales</taxon>
        <taxon>Lachnospiraceae</taxon>
        <taxon>Mediterraneibacter</taxon>
    </lineage>
</organism>
<feature type="transmembrane region" description="Helical" evidence="1">
    <location>
        <begin position="137"/>
        <end position="155"/>
    </location>
</feature>
<accession>A0A415D7P0</accession>
<evidence type="ECO:0000313" key="4">
    <source>
        <dbReference type="EMBL" id="RHJ62616.1"/>
    </source>
</evidence>
<feature type="transmembrane region" description="Helical" evidence="1">
    <location>
        <begin position="76"/>
        <end position="98"/>
    </location>
</feature>
<feature type="transmembrane region" description="Helical" evidence="1">
    <location>
        <begin position="161"/>
        <end position="184"/>
    </location>
</feature>
<dbReference type="AlphaFoldDB" id="A0A415D7P0"/>
<proteinExistence type="predicted"/>
<evidence type="ECO:0000313" key="6">
    <source>
        <dbReference type="Proteomes" id="UP000285832"/>
    </source>
</evidence>
<name>A0A415D7P0_9FIRM</name>
<keyword evidence="1" id="KW-1133">Transmembrane helix</keyword>
<evidence type="ECO:0000259" key="2">
    <source>
        <dbReference type="Pfam" id="PF13490"/>
    </source>
</evidence>
<dbReference type="Proteomes" id="UP000284902">
    <property type="component" value="Unassembled WGS sequence"/>
</dbReference>
<dbReference type="EMBL" id="QRMI01000008">
    <property type="protein sequence ID" value="RHJ62616.1"/>
    <property type="molecule type" value="Genomic_DNA"/>
</dbReference>
<dbReference type="Pfam" id="PF13490">
    <property type="entry name" value="zf-HC2"/>
    <property type="match status" value="1"/>
</dbReference>
<feature type="transmembrane region" description="Helical" evidence="1">
    <location>
        <begin position="196"/>
        <end position="213"/>
    </location>
</feature>
<gene>
    <name evidence="4" type="ORF">DW116_04445</name>
    <name evidence="3" type="ORF">DW672_06700</name>
</gene>
<feature type="transmembrane region" description="Helical" evidence="1">
    <location>
        <begin position="225"/>
        <end position="244"/>
    </location>
</feature>
<evidence type="ECO:0000313" key="5">
    <source>
        <dbReference type="Proteomes" id="UP000284902"/>
    </source>
</evidence>